<dbReference type="InterPro" id="IPR005814">
    <property type="entry name" value="Aminotrans_3"/>
</dbReference>
<dbReference type="Gene3D" id="3.90.1150.10">
    <property type="entry name" value="Aspartate Aminotransferase, domain 1"/>
    <property type="match status" value="1"/>
</dbReference>
<evidence type="ECO:0000256" key="2">
    <source>
        <dbReference type="ARBA" id="ARBA00008954"/>
    </source>
</evidence>
<comment type="similarity">
    <text evidence="2 9">Belongs to the class-III pyridoxal-phosphate-dependent aminotransferase family.</text>
</comment>
<feature type="region of interest" description="Disordered" evidence="10">
    <location>
        <begin position="1"/>
        <end position="24"/>
    </location>
</feature>
<dbReference type="GO" id="GO:0004587">
    <property type="term" value="F:ornithine aminotransferase activity"/>
    <property type="evidence" value="ECO:0007669"/>
    <property type="project" value="UniProtKB-EC"/>
</dbReference>
<feature type="region of interest" description="Disordered" evidence="10">
    <location>
        <begin position="381"/>
        <end position="400"/>
    </location>
</feature>
<feature type="compositionally biased region" description="Basic and acidic residues" evidence="10">
    <location>
        <begin position="386"/>
        <end position="400"/>
    </location>
</feature>
<dbReference type="PANTHER" id="PTHR11986:SF79">
    <property type="entry name" value="ACETYLORNITHINE AMINOTRANSFERASE, MITOCHONDRIAL"/>
    <property type="match status" value="1"/>
</dbReference>
<name>A0A8U0HWD2_9EURY</name>
<evidence type="ECO:0000313" key="12">
    <source>
        <dbReference type="Proteomes" id="UP000830729"/>
    </source>
</evidence>
<dbReference type="PIRSF" id="PIRSF000521">
    <property type="entry name" value="Transaminase_4ab_Lys_Orn"/>
    <property type="match status" value="1"/>
</dbReference>
<sequence>MSEQEPNAERDGQEPTTSPAEKYDEYVMPITKGYDPFTVERASGTTMETTEGDQYLDCFSGISVTNAGHNNPEVVAAAKDQLDDLIHTCSYVYRNEPVADLAERIAEITPGDLQKTFFCNSGTEAVEGAIKLARKHTGSKEVVALEMAFHGRTLGSLALTGNHAYKHEMAPTMNDVVHAPAPYQFRSPYGDCSEEEFAARAAEELERVIGTHTSTDLAAVVLEPVMGEGGIVVPPKGYLKRVQEIAHDHGALLILDEVQTGYGRTGTMFASEQFDVEPDILTQAKGIADGLPLGAFTAPADIADSFEAGDHLSTFGGNPVCCAAALANIDALQDGIVENAAEQGEWLAERLADLEDEYDLVGETRGRGLMFGVELVGPLAEEDTDASDRDAGTAEGEPAKKAADAVKDYMREEHGVLVGVGGYHKNVIRFQPPLTITREELERAVGALEDGLRAVEA</sequence>
<dbReference type="SUPFAM" id="SSF53383">
    <property type="entry name" value="PLP-dependent transferases"/>
    <property type="match status" value="1"/>
</dbReference>
<evidence type="ECO:0000256" key="1">
    <source>
        <dbReference type="ARBA" id="ARBA00001933"/>
    </source>
</evidence>
<comment type="catalytic activity">
    <reaction evidence="7">
        <text>L-ornithine + 2-oxoglutarate = L-glutamate 5-semialdehyde + L-glutamate</text>
        <dbReference type="Rhea" id="RHEA:25160"/>
        <dbReference type="ChEBI" id="CHEBI:16810"/>
        <dbReference type="ChEBI" id="CHEBI:29985"/>
        <dbReference type="ChEBI" id="CHEBI:46911"/>
        <dbReference type="ChEBI" id="CHEBI:58066"/>
        <dbReference type="EC" id="2.6.1.13"/>
    </reaction>
</comment>
<evidence type="ECO:0000256" key="3">
    <source>
        <dbReference type="ARBA" id="ARBA00012924"/>
    </source>
</evidence>
<dbReference type="GO" id="GO:0042802">
    <property type="term" value="F:identical protein binding"/>
    <property type="evidence" value="ECO:0007669"/>
    <property type="project" value="TreeGrafter"/>
</dbReference>
<dbReference type="PANTHER" id="PTHR11986">
    <property type="entry name" value="AMINOTRANSFERASE CLASS III"/>
    <property type="match status" value="1"/>
</dbReference>
<keyword evidence="5" id="KW-0808">Transferase</keyword>
<dbReference type="RefSeq" id="WP_248651454.1">
    <property type="nucleotide sequence ID" value="NZ_CP096659.1"/>
</dbReference>
<dbReference type="InterPro" id="IPR049704">
    <property type="entry name" value="Aminotrans_3_PPA_site"/>
</dbReference>
<keyword evidence="4 11" id="KW-0032">Aminotransferase</keyword>
<dbReference type="GeneID" id="72184518"/>
<accession>A0A8U0HWD2</accession>
<evidence type="ECO:0000256" key="4">
    <source>
        <dbReference type="ARBA" id="ARBA00022576"/>
    </source>
</evidence>
<dbReference type="Pfam" id="PF00202">
    <property type="entry name" value="Aminotran_3"/>
    <property type="match status" value="1"/>
</dbReference>
<protein>
    <recommendedName>
        <fullName evidence="8">Ornithine aminotransferase</fullName>
        <ecNumber evidence="3">2.6.1.13</ecNumber>
    </recommendedName>
</protein>
<dbReference type="CDD" id="cd00610">
    <property type="entry name" value="OAT_like"/>
    <property type="match status" value="1"/>
</dbReference>
<dbReference type="FunFam" id="3.40.640.10:FF:000013">
    <property type="entry name" value="4-aminobutyrate aminotransferase"/>
    <property type="match status" value="1"/>
</dbReference>
<dbReference type="EMBL" id="CP096659">
    <property type="protein sequence ID" value="UPV75412.1"/>
    <property type="molecule type" value="Genomic_DNA"/>
</dbReference>
<evidence type="ECO:0000313" key="11">
    <source>
        <dbReference type="EMBL" id="UPV75412.1"/>
    </source>
</evidence>
<comment type="cofactor">
    <cofactor evidence="1">
        <name>pyridoxal 5'-phosphate</name>
        <dbReference type="ChEBI" id="CHEBI:597326"/>
    </cofactor>
</comment>
<dbReference type="Proteomes" id="UP000830729">
    <property type="component" value="Chromosome"/>
</dbReference>
<dbReference type="GO" id="GO:0030170">
    <property type="term" value="F:pyridoxal phosphate binding"/>
    <property type="evidence" value="ECO:0007669"/>
    <property type="project" value="InterPro"/>
</dbReference>
<evidence type="ECO:0000256" key="10">
    <source>
        <dbReference type="SAM" id="MobiDB-lite"/>
    </source>
</evidence>
<evidence type="ECO:0000256" key="8">
    <source>
        <dbReference type="ARBA" id="ARBA00073894"/>
    </source>
</evidence>
<dbReference type="PROSITE" id="PS00600">
    <property type="entry name" value="AA_TRANSFER_CLASS_3"/>
    <property type="match status" value="1"/>
</dbReference>
<evidence type="ECO:0000256" key="6">
    <source>
        <dbReference type="ARBA" id="ARBA00022898"/>
    </source>
</evidence>
<gene>
    <name evidence="11" type="ORF">M0R89_04925</name>
</gene>
<dbReference type="Gene3D" id="3.40.640.10">
    <property type="entry name" value="Type I PLP-dependent aspartate aminotransferase-like (Major domain)"/>
    <property type="match status" value="1"/>
</dbReference>
<evidence type="ECO:0000256" key="7">
    <source>
        <dbReference type="ARBA" id="ARBA00052899"/>
    </source>
</evidence>
<keyword evidence="6 9" id="KW-0663">Pyridoxal phosphate</keyword>
<dbReference type="InterPro" id="IPR015422">
    <property type="entry name" value="PyrdxlP-dep_Trfase_small"/>
</dbReference>
<organism evidence="11 12">
    <name type="scientific">Halorussus limi</name>
    <dbReference type="NCBI Taxonomy" id="2938695"/>
    <lineage>
        <taxon>Archaea</taxon>
        <taxon>Methanobacteriati</taxon>
        <taxon>Methanobacteriota</taxon>
        <taxon>Stenosarchaea group</taxon>
        <taxon>Halobacteria</taxon>
        <taxon>Halobacteriales</taxon>
        <taxon>Haladaptataceae</taxon>
        <taxon>Halorussus</taxon>
    </lineage>
</organism>
<dbReference type="InterPro" id="IPR015421">
    <property type="entry name" value="PyrdxlP-dep_Trfase_major"/>
</dbReference>
<keyword evidence="12" id="KW-1185">Reference proteome</keyword>
<dbReference type="InterPro" id="IPR015424">
    <property type="entry name" value="PyrdxlP-dep_Trfase"/>
</dbReference>
<reference evidence="11 12" key="1">
    <citation type="submission" date="2022-04" db="EMBL/GenBank/DDBJ databases">
        <title>Diverse halophilic archaea isolated from saline environments.</title>
        <authorList>
            <person name="Cui H.-L."/>
        </authorList>
    </citation>
    <scope>NUCLEOTIDE SEQUENCE [LARGE SCALE GENOMIC DNA]</scope>
    <source>
        <strain evidence="11 12">XZYJT49</strain>
    </source>
</reference>
<dbReference type="EC" id="2.6.1.13" evidence="3"/>
<dbReference type="AlphaFoldDB" id="A0A8U0HWD2"/>
<evidence type="ECO:0000256" key="5">
    <source>
        <dbReference type="ARBA" id="ARBA00022679"/>
    </source>
</evidence>
<dbReference type="KEGG" id="halx:M0R89_04925"/>
<evidence type="ECO:0000256" key="9">
    <source>
        <dbReference type="RuleBase" id="RU003560"/>
    </source>
</evidence>
<proteinExistence type="inferred from homology"/>
<dbReference type="InterPro" id="IPR050103">
    <property type="entry name" value="Class-III_PLP-dep_AT"/>
</dbReference>